<dbReference type="SUPFAM" id="SSF161098">
    <property type="entry name" value="MetI-like"/>
    <property type="match status" value="1"/>
</dbReference>
<evidence type="ECO:0000256" key="7">
    <source>
        <dbReference type="RuleBase" id="RU363032"/>
    </source>
</evidence>
<evidence type="ECO:0000256" key="5">
    <source>
        <dbReference type="ARBA" id="ARBA00022989"/>
    </source>
</evidence>
<keyword evidence="6 7" id="KW-0472">Membrane</keyword>
<name>A0A7Y9ZBS9_9MICO</name>
<evidence type="ECO:0000259" key="8">
    <source>
        <dbReference type="PROSITE" id="PS50928"/>
    </source>
</evidence>
<evidence type="ECO:0000256" key="3">
    <source>
        <dbReference type="ARBA" id="ARBA00022475"/>
    </source>
</evidence>
<dbReference type="RefSeq" id="WP_062074295.1">
    <property type="nucleotide sequence ID" value="NZ_BBRC01000002.1"/>
</dbReference>
<sequence length="272" mass="28474">MSGNRLSGRLLSTAFGVIVVAAMLFPLYWMVNQSLQPGTGSGNNALFPVHPDFSVYAQVIGEQGSSLLTSLAIAFGCVIVTLVVAIPAAFSLAKFPGRAVTIVLTILLVSQMVPSIVIANALYKTYVDVGLLNSLPGLILADASAAIPFSILVMRAFMLSIPDGLLDAARVDGAGPIRTLVSIVIPISRNSIITSALFSFLFAWSDFVFALTLTTSGKIRPVTLSIYDYLSSTIQDWAPVLATSVLSALPAVVLLVVAQRYVAAGALGGAIK</sequence>
<dbReference type="Proteomes" id="UP000547973">
    <property type="component" value="Unassembled WGS sequence"/>
</dbReference>
<keyword evidence="5 7" id="KW-1133">Transmembrane helix</keyword>
<keyword evidence="10" id="KW-1185">Reference proteome</keyword>
<evidence type="ECO:0000313" key="10">
    <source>
        <dbReference type="Proteomes" id="UP000547973"/>
    </source>
</evidence>
<dbReference type="EMBL" id="JACBZO010000001">
    <property type="protein sequence ID" value="NYI42474.1"/>
    <property type="molecule type" value="Genomic_DNA"/>
</dbReference>
<dbReference type="GO" id="GO:0005886">
    <property type="term" value="C:plasma membrane"/>
    <property type="evidence" value="ECO:0007669"/>
    <property type="project" value="UniProtKB-SubCell"/>
</dbReference>
<keyword evidence="9" id="KW-0762">Sugar transport</keyword>
<accession>A0A7Y9ZBS9</accession>
<keyword evidence="4 7" id="KW-0812">Transmembrane</keyword>
<dbReference type="InterPro" id="IPR035906">
    <property type="entry name" value="MetI-like_sf"/>
</dbReference>
<comment type="similarity">
    <text evidence="7">Belongs to the binding-protein-dependent transport system permease family.</text>
</comment>
<dbReference type="PANTHER" id="PTHR32243:SF18">
    <property type="entry name" value="INNER MEMBRANE ABC TRANSPORTER PERMEASE PROTEIN YCJP"/>
    <property type="match status" value="1"/>
</dbReference>
<feature type="transmembrane region" description="Helical" evidence="7">
    <location>
        <begin position="237"/>
        <end position="258"/>
    </location>
</feature>
<evidence type="ECO:0000256" key="2">
    <source>
        <dbReference type="ARBA" id="ARBA00022448"/>
    </source>
</evidence>
<dbReference type="PANTHER" id="PTHR32243">
    <property type="entry name" value="MALTOSE TRANSPORT SYSTEM PERMEASE-RELATED"/>
    <property type="match status" value="1"/>
</dbReference>
<evidence type="ECO:0000256" key="6">
    <source>
        <dbReference type="ARBA" id="ARBA00023136"/>
    </source>
</evidence>
<evidence type="ECO:0000256" key="4">
    <source>
        <dbReference type="ARBA" id="ARBA00022692"/>
    </source>
</evidence>
<dbReference type="PROSITE" id="PS50928">
    <property type="entry name" value="ABC_TM1"/>
    <property type="match status" value="1"/>
</dbReference>
<proteinExistence type="inferred from homology"/>
<feature type="transmembrane region" description="Helical" evidence="7">
    <location>
        <begin position="100"/>
        <end position="123"/>
    </location>
</feature>
<comment type="caution">
    <text evidence="9">The sequence shown here is derived from an EMBL/GenBank/DDBJ whole genome shotgun (WGS) entry which is preliminary data.</text>
</comment>
<dbReference type="GO" id="GO:0055085">
    <property type="term" value="P:transmembrane transport"/>
    <property type="evidence" value="ECO:0007669"/>
    <property type="project" value="InterPro"/>
</dbReference>
<feature type="domain" description="ABC transmembrane type-1" evidence="8">
    <location>
        <begin position="67"/>
        <end position="258"/>
    </location>
</feature>
<feature type="transmembrane region" description="Helical" evidence="7">
    <location>
        <begin position="135"/>
        <end position="157"/>
    </location>
</feature>
<comment type="subcellular location">
    <subcellularLocation>
        <location evidence="1 7">Cell membrane</location>
        <topology evidence="1 7">Multi-pass membrane protein</topology>
    </subcellularLocation>
</comment>
<evidence type="ECO:0000256" key="1">
    <source>
        <dbReference type="ARBA" id="ARBA00004651"/>
    </source>
</evidence>
<dbReference type="InterPro" id="IPR050901">
    <property type="entry name" value="BP-dep_ABC_trans_perm"/>
</dbReference>
<dbReference type="OrthoDB" id="3524874at2"/>
<dbReference type="CDD" id="cd06261">
    <property type="entry name" value="TM_PBP2"/>
    <property type="match status" value="1"/>
</dbReference>
<keyword evidence="3" id="KW-1003">Cell membrane</keyword>
<feature type="transmembrane region" description="Helical" evidence="7">
    <location>
        <begin position="71"/>
        <end position="93"/>
    </location>
</feature>
<evidence type="ECO:0000313" key="9">
    <source>
        <dbReference type="EMBL" id="NYI42474.1"/>
    </source>
</evidence>
<feature type="transmembrane region" description="Helical" evidence="7">
    <location>
        <begin position="12"/>
        <end position="31"/>
    </location>
</feature>
<organism evidence="9 10">
    <name type="scientific">Demequina lutea</name>
    <dbReference type="NCBI Taxonomy" id="431489"/>
    <lineage>
        <taxon>Bacteria</taxon>
        <taxon>Bacillati</taxon>
        <taxon>Actinomycetota</taxon>
        <taxon>Actinomycetes</taxon>
        <taxon>Micrococcales</taxon>
        <taxon>Demequinaceae</taxon>
        <taxon>Demequina</taxon>
    </lineage>
</organism>
<keyword evidence="2 7" id="KW-0813">Transport</keyword>
<dbReference type="InterPro" id="IPR000515">
    <property type="entry name" value="MetI-like"/>
</dbReference>
<protein>
    <submittedName>
        <fullName evidence="9">Multiple sugar transport system permease protein</fullName>
    </submittedName>
</protein>
<dbReference type="Gene3D" id="1.10.3720.10">
    <property type="entry name" value="MetI-like"/>
    <property type="match status" value="1"/>
</dbReference>
<dbReference type="AlphaFoldDB" id="A0A7Y9ZBS9"/>
<reference evidence="9 10" key="1">
    <citation type="submission" date="2020-07" db="EMBL/GenBank/DDBJ databases">
        <title>Sequencing the genomes of 1000 actinobacteria strains.</title>
        <authorList>
            <person name="Klenk H.-P."/>
        </authorList>
    </citation>
    <scope>NUCLEOTIDE SEQUENCE [LARGE SCALE GENOMIC DNA]</scope>
    <source>
        <strain evidence="9 10">DSM 19970</strain>
    </source>
</reference>
<dbReference type="Pfam" id="PF00528">
    <property type="entry name" value="BPD_transp_1"/>
    <property type="match status" value="1"/>
</dbReference>
<gene>
    <name evidence="9" type="ORF">BKA03_002593</name>
</gene>